<feature type="binding site" evidence="10">
    <location>
        <position position="172"/>
    </location>
    <ligand>
        <name>UDP-N-acetyl-alpha-D-glucosamine</name>
        <dbReference type="ChEBI" id="CHEBI:57705"/>
    </ligand>
</feature>
<keyword evidence="9 10" id="KW-0961">Cell wall biogenesis/degradation</keyword>
<dbReference type="GO" id="GO:0005886">
    <property type="term" value="C:plasma membrane"/>
    <property type="evidence" value="ECO:0007669"/>
    <property type="project" value="UniProtKB-SubCell"/>
</dbReference>
<keyword evidence="7 10" id="KW-0472">Membrane</keyword>
<dbReference type="CDD" id="cd03785">
    <property type="entry name" value="GT28_MurG"/>
    <property type="match status" value="1"/>
</dbReference>
<evidence type="ECO:0000256" key="7">
    <source>
        <dbReference type="ARBA" id="ARBA00023136"/>
    </source>
</evidence>
<keyword evidence="2 10" id="KW-0132">Cell division</keyword>
<keyword evidence="6 10" id="KW-0573">Peptidoglycan synthesis</keyword>
<evidence type="ECO:0000313" key="14">
    <source>
        <dbReference type="Proteomes" id="UP000599024"/>
    </source>
</evidence>
<evidence type="ECO:0000256" key="9">
    <source>
        <dbReference type="ARBA" id="ARBA00023316"/>
    </source>
</evidence>
<keyword evidence="3 10" id="KW-0328">Glycosyltransferase</keyword>
<dbReference type="Gene3D" id="3.40.50.2000">
    <property type="entry name" value="Glycogen Phosphorylase B"/>
    <property type="match status" value="2"/>
</dbReference>
<proteinExistence type="inferred from homology"/>
<evidence type="ECO:0000256" key="8">
    <source>
        <dbReference type="ARBA" id="ARBA00023306"/>
    </source>
</evidence>
<evidence type="ECO:0000313" key="13">
    <source>
        <dbReference type="EMBL" id="MBC8208253.1"/>
    </source>
</evidence>
<evidence type="ECO:0000259" key="12">
    <source>
        <dbReference type="Pfam" id="PF04101"/>
    </source>
</evidence>
<comment type="subcellular location">
    <subcellularLocation>
        <location evidence="10">Cell membrane</location>
        <topology evidence="10">Peripheral membrane protein</topology>
        <orientation evidence="10">Cytoplasmic side</orientation>
    </subcellularLocation>
</comment>
<dbReference type="InterPro" id="IPR007235">
    <property type="entry name" value="Glyco_trans_28_C"/>
</dbReference>
<dbReference type="HAMAP" id="MF_00033">
    <property type="entry name" value="MurG"/>
    <property type="match status" value="1"/>
</dbReference>
<evidence type="ECO:0000256" key="2">
    <source>
        <dbReference type="ARBA" id="ARBA00022618"/>
    </source>
</evidence>
<accession>A0A8J6TA37</accession>
<evidence type="ECO:0000256" key="10">
    <source>
        <dbReference type="HAMAP-Rule" id="MF_00033"/>
    </source>
</evidence>
<dbReference type="UniPathway" id="UPA00219"/>
<dbReference type="GO" id="GO:0005975">
    <property type="term" value="P:carbohydrate metabolic process"/>
    <property type="evidence" value="ECO:0007669"/>
    <property type="project" value="InterPro"/>
</dbReference>
<evidence type="ECO:0000256" key="6">
    <source>
        <dbReference type="ARBA" id="ARBA00022984"/>
    </source>
</evidence>
<dbReference type="GO" id="GO:0008360">
    <property type="term" value="P:regulation of cell shape"/>
    <property type="evidence" value="ECO:0007669"/>
    <property type="project" value="UniProtKB-KW"/>
</dbReference>
<evidence type="ECO:0000256" key="5">
    <source>
        <dbReference type="ARBA" id="ARBA00022960"/>
    </source>
</evidence>
<feature type="domain" description="Glycosyl transferase family 28 C-terminal" evidence="12">
    <location>
        <begin position="191"/>
        <end position="351"/>
    </location>
</feature>
<sequence length="369" mass="39403">MNGAQQGIRLMLTGGGTGGHLFPAIATAQALQRRFPGTQVLFLGTGRRIDRGSLAHAGFASRTIHCQGLMGKGIGARLKALLLLPWALLESVWHIVRFRPQLVIGVGGYVTGPVIVAARVLGRPTLIHEQNSVPGLANRKLGRLADRVCVSLPASTAYFPEDKARLTGNPVREDILDLATMSKPAGGQVMTLLVLGGSLGAHRVNELVVEALGYLSPEQRAGLHLIHQTGPGDEAEIRRAYGQLGVSADVRGFFDDMAHIYRQADFVVSRAGATSLAELAVLGLPALLIPYPYAADNHQEQNGRYYVNGGGALMFREQELGGEVLAVELGRLLGDPGRRQQMGQAMRNLGLPGAADEIVGVCLELLKKR</sequence>
<dbReference type="GO" id="GO:0071555">
    <property type="term" value="P:cell wall organization"/>
    <property type="evidence" value="ECO:0007669"/>
    <property type="project" value="UniProtKB-KW"/>
</dbReference>
<gene>
    <name evidence="10 13" type="primary">murG</name>
    <name evidence="13" type="ORF">H8E79_03675</name>
</gene>
<dbReference type="GO" id="GO:0009252">
    <property type="term" value="P:peptidoglycan biosynthetic process"/>
    <property type="evidence" value="ECO:0007669"/>
    <property type="project" value="UniProtKB-UniRule"/>
</dbReference>
<dbReference type="Pfam" id="PF04101">
    <property type="entry name" value="Glyco_tran_28_C"/>
    <property type="match status" value="1"/>
</dbReference>
<dbReference type="SUPFAM" id="SSF53756">
    <property type="entry name" value="UDP-Glycosyltransferase/glycogen phosphorylase"/>
    <property type="match status" value="1"/>
</dbReference>
<feature type="binding site" evidence="10">
    <location>
        <begin position="17"/>
        <end position="19"/>
    </location>
    <ligand>
        <name>UDP-N-acetyl-alpha-D-glucosamine</name>
        <dbReference type="ChEBI" id="CHEBI:57705"/>
    </ligand>
</feature>
<evidence type="ECO:0000256" key="1">
    <source>
        <dbReference type="ARBA" id="ARBA00022475"/>
    </source>
</evidence>
<organism evidence="13 14">
    <name type="scientific">Candidatus Desulfatifera sulfidica</name>
    <dbReference type="NCBI Taxonomy" id="2841691"/>
    <lineage>
        <taxon>Bacteria</taxon>
        <taxon>Pseudomonadati</taxon>
        <taxon>Thermodesulfobacteriota</taxon>
        <taxon>Desulfobulbia</taxon>
        <taxon>Desulfobulbales</taxon>
        <taxon>Desulfobulbaceae</taxon>
        <taxon>Candidatus Desulfatifera</taxon>
    </lineage>
</organism>
<dbReference type="PANTHER" id="PTHR21015">
    <property type="entry name" value="UDP-N-ACETYLGLUCOSAMINE--N-ACETYLMURAMYL-(PENTAPEPTIDE) PYROPHOSPHORYL-UNDECAPRENOL N-ACETYLGLUCOSAMINE TRANSFERASE 1"/>
    <property type="match status" value="1"/>
</dbReference>
<dbReference type="InterPro" id="IPR006009">
    <property type="entry name" value="GlcNAc_MurG"/>
</dbReference>
<comment type="caution">
    <text evidence="10">Lacks conserved residue(s) required for the propagation of feature annotation.</text>
</comment>
<evidence type="ECO:0000256" key="4">
    <source>
        <dbReference type="ARBA" id="ARBA00022679"/>
    </source>
</evidence>
<dbReference type="Pfam" id="PF03033">
    <property type="entry name" value="Glyco_transf_28"/>
    <property type="match status" value="1"/>
</dbReference>
<keyword evidence="5 10" id="KW-0133">Cell shape</keyword>
<feature type="binding site" evidence="10">
    <location>
        <position position="299"/>
    </location>
    <ligand>
        <name>UDP-N-acetyl-alpha-D-glucosamine</name>
        <dbReference type="ChEBI" id="CHEBI:57705"/>
    </ligand>
</feature>
<dbReference type="NCBIfam" id="TIGR01133">
    <property type="entry name" value="murG"/>
    <property type="match status" value="1"/>
</dbReference>
<comment type="function">
    <text evidence="10">Cell wall formation. Catalyzes the transfer of a GlcNAc subunit on undecaprenyl-pyrophosphoryl-MurNAc-pentapeptide (lipid intermediate I) to form undecaprenyl-pyrophosphoryl-MurNAc-(pentapeptide)GlcNAc (lipid intermediate II).</text>
</comment>
<comment type="catalytic activity">
    <reaction evidence="10">
        <text>di-trans,octa-cis-undecaprenyl diphospho-N-acetyl-alpha-D-muramoyl-L-alanyl-D-glutamyl-meso-2,6-diaminopimeloyl-D-alanyl-D-alanine + UDP-N-acetyl-alpha-D-glucosamine = di-trans,octa-cis-undecaprenyl diphospho-[N-acetyl-alpha-D-glucosaminyl-(1-&gt;4)]-N-acetyl-alpha-D-muramoyl-L-alanyl-D-glutamyl-meso-2,6-diaminopimeloyl-D-alanyl-D-alanine + UDP + H(+)</text>
        <dbReference type="Rhea" id="RHEA:31227"/>
        <dbReference type="ChEBI" id="CHEBI:15378"/>
        <dbReference type="ChEBI" id="CHEBI:57705"/>
        <dbReference type="ChEBI" id="CHEBI:58223"/>
        <dbReference type="ChEBI" id="CHEBI:61387"/>
        <dbReference type="ChEBI" id="CHEBI:61388"/>
        <dbReference type="EC" id="2.4.1.227"/>
    </reaction>
</comment>
<dbReference type="InterPro" id="IPR004276">
    <property type="entry name" value="GlycoTrans_28_N"/>
</dbReference>
<dbReference type="Proteomes" id="UP000599024">
    <property type="component" value="Unassembled WGS sequence"/>
</dbReference>
<reference evidence="13 14" key="1">
    <citation type="submission" date="2020-08" db="EMBL/GenBank/DDBJ databases">
        <title>Bridging the membrane lipid divide: bacteria of the FCB group superphylum have the potential to synthesize archaeal ether lipids.</title>
        <authorList>
            <person name="Villanueva L."/>
            <person name="Von Meijenfeldt F.A.B."/>
            <person name="Westbye A.B."/>
            <person name="Yadav S."/>
            <person name="Hopmans E.C."/>
            <person name="Dutilh B.E."/>
            <person name="Sinninghe Damste J.S."/>
        </authorList>
    </citation>
    <scope>NUCLEOTIDE SEQUENCE [LARGE SCALE GENOMIC DNA]</scope>
    <source>
        <strain evidence="13">NIOZ-UU81</strain>
    </source>
</reference>
<comment type="pathway">
    <text evidence="10">Cell wall biogenesis; peptidoglycan biosynthesis.</text>
</comment>
<dbReference type="GO" id="GO:0050511">
    <property type="term" value="F:undecaprenyldiphospho-muramoylpentapeptide beta-N-acetylglucosaminyltransferase activity"/>
    <property type="evidence" value="ECO:0007669"/>
    <property type="project" value="UniProtKB-UniRule"/>
</dbReference>
<feature type="binding site" evidence="10">
    <location>
        <position position="198"/>
    </location>
    <ligand>
        <name>UDP-N-acetyl-alpha-D-glucosamine</name>
        <dbReference type="ChEBI" id="CHEBI:57705"/>
    </ligand>
</feature>
<keyword evidence="4 10" id="KW-0808">Transferase</keyword>
<evidence type="ECO:0000259" key="11">
    <source>
        <dbReference type="Pfam" id="PF03033"/>
    </source>
</evidence>
<dbReference type="EC" id="2.4.1.227" evidence="10"/>
<dbReference type="GO" id="GO:0051301">
    <property type="term" value="P:cell division"/>
    <property type="evidence" value="ECO:0007669"/>
    <property type="project" value="UniProtKB-KW"/>
</dbReference>
<name>A0A8J6TA37_9BACT</name>
<dbReference type="EMBL" id="JACNLK010000032">
    <property type="protein sequence ID" value="MBC8208253.1"/>
    <property type="molecule type" value="Genomic_DNA"/>
</dbReference>
<dbReference type="PANTHER" id="PTHR21015:SF22">
    <property type="entry name" value="GLYCOSYLTRANSFERASE"/>
    <property type="match status" value="1"/>
</dbReference>
<evidence type="ECO:0000256" key="3">
    <source>
        <dbReference type="ARBA" id="ARBA00022676"/>
    </source>
</evidence>
<comment type="caution">
    <text evidence="13">The sequence shown here is derived from an EMBL/GenBank/DDBJ whole genome shotgun (WGS) entry which is preliminary data.</text>
</comment>
<dbReference type="AlphaFoldDB" id="A0A8J6TA37"/>
<keyword evidence="1 10" id="KW-1003">Cell membrane</keyword>
<protein>
    <recommendedName>
        <fullName evidence="10">UDP-N-acetylglucosamine--N-acetylmuramyl-(pentapeptide) pyrophosphoryl-undecaprenol N-acetylglucosamine transferase</fullName>
        <ecNumber evidence="10">2.4.1.227</ecNumber>
    </recommendedName>
    <alternativeName>
        <fullName evidence="10">Undecaprenyl-PP-MurNAc-pentapeptide-UDPGlcNAc GlcNAc transferase</fullName>
    </alternativeName>
</protein>
<feature type="domain" description="Glycosyltransferase family 28 N-terminal" evidence="11">
    <location>
        <begin position="11"/>
        <end position="149"/>
    </location>
</feature>
<comment type="similarity">
    <text evidence="10">Belongs to the glycosyltransferase 28 family. MurG subfamily.</text>
</comment>
<feature type="binding site" evidence="10">
    <location>
        <position position="131"/>
    </location>
    <ligand>
        <name>UDP-N-acetyl-alpha-D-glucosamine</name>
        <dbReference type="ChEBI" id="CHEBI:57705"/>
    </ligand>
</feature>
<keyword evidence="8 10" id="KW-0131">Cell cycle</keyword>